<accession>A0A6J7PNN1</accession>
<evidence type="ECO:0000313" key="2">
    <source>
        <dbReference type="EMBL" id="CAB5006808.1"/>
    </source>
</evidence>
<feature type="region of interest" description="Disordered" evidence="1">
    <location>
        <begin position="49"/>
        <end position="68"/>
    </location>
</feature>
<gene>
    <name evidence="2" type="ORF">UFOPK3992_01031</name>
</gene>
<name>A0A6J7PNN1_9ZZZZ</name>
<organism evidence="2">
    <name type="scientific">freshwater metagenome</name>
    <dbReference type="NCBI Taxonomy" id="449393"/>
    <lineage>
        <taxon>unclassified sequences</taxon>
        <taxon>metagenomes</taxon>
        <taxon>ecological metagenomes</taxon>
    </lineage>
</organism>
<protein>
    <submittedName>
        <fullName evidence="2">Unannotated protein</fullName>
    </submittedName>
</protein>
<evidence type="ECO:0000256" key="1">
    <source>
        <dbReference type="SAM" id="MobiDB-lite"/>
    </source>
</evidence>
<dbReference type="EMBL" id="CAFBOZ010000136">
    <property type="protein sequence ID" value="CAB5006808.1"/>
    <property type="molecule type" value="Genomic_DNA"/>
</dbReference>
<reference evidence="2" key="1">
    <citation type="submission" date="2020-05" db="EMBL/GenBank/DDBJ databases">
        <authorList>
            <person name="Chiriac C."/>
            <person name="Salcher M."/>
            <person name="Ghai R."/>
            <person name="Kavagutti S V."/>
        </authorList>
    </citation>
    <scope>NUCLEOTIDE SEQUENCE</scope>
</reference>
<dbReference type="AlphaFoldDB" id="A0A6J7PNN1"/>
<sequence>MNPAKTVGNPEPLSIVCSPSTAWRAGPGTIASRAATMRESRTCVLSEFSGSSNSAEATTHITTASEIT</sequence>
<proteinExistence type="predicted"/>